<evidence type="ECO:0000256" key="1">
    <source>
        <dbReference type="SAM" id="MobiDB-lite"/>
    </source>
</evidence>
<dbReference type="InterPro" id="IPR006578">
    <property type="entry name" value="MADF-dom"/>
</dbReference>
<feature type="region of interest" description="Disordered" evidence="1">
    <location>
        <begin position="133"/>
        <end position="173"/>
    </location>
</feature>
<comment type="caution">
    <text evidence="3">The sequence shown here is derived from an EMBL/GenBank/DDBJ whole genome shotgun (WGS) entry which is preliminary data.</text>
</comment>
<organism evidence="3 4">
    <name type="scientific">Eumeta variegata</name>
    <name type="common">Bagworm moth</name>
    <name type="synonym">Eumeta japonica</name>
    <dbReference type="NCBI Taxonomy" id="151549"/>
    <lineage>
        <taxon>Eukaryota</taxon>
        <taxon>Metazoa</taxon>
        <taxon>Ecdysozoa</taxon>
        <taxon>Arthropoda</taxon>
        <taxon>Hexapoda</taxon>
        <taxon>Insecta</taxon>
        <taxon>Pterygota</taxon>
        <taxon>Neoptera</taxon>
        <taxon>Endopterygota</taxon>
        <taxon>Lepidoptera</taxon>
        <taxon>Glossata</taxon>
        <taxon>Ditrysia</taxon>
        <taxon>Tineoidea</taxon>
        <taxon>Psychidae</taxon>
        <taxon>Oiketicinae</taxon>
        <taxon>Eumeta</taxon>
    </lineage>
</organism>
<proteinExistence type="predicted"/>
<name>A0A4C1ZKK1_EUMVA</name>
<evidence type="ECO:0000313" key="4">
    <source>
        <dbReference type="Proteomes" id="UP000299102"/>
    </source>
</evidence>
<feature type="domain" description="MADF" evidence="2">
    <location>
        <begin position="81"/>
        <end position="119"/>
    </location>
</feature>
<evidence type="ECO:0000259" key="2">
    <source>
        <dbReference type="Pfam" id="PF10545"/>
    </source>
</evidence>
<dbReference type="AlphaFoldDB" id="A0A4C1ZKK1"/>
<gene>
    <name evidence="3" type="ORF">EVAR_102330_1</name>
</gene>
<dbReference type="OrthoDB" id="6159213at2759"/>
<accession>A0A4C1ZKK1</accession>
<feature type="compositionally biased region" description="Basic and acidic residues" evidence="1">
    <location>
        <begin position="139"/>
        <end position="153"/>
    </location>
</feature>
<sequence length="234" mass="27057">MKRAAQTRREYRESPGGVVDAIAPPSLVYKILYYLIITESPRHIPYPGLTVAHIELNLHEQQAVSLCVRYKGNNHTSDKITPVVWNKTLEIYKDKIAKAAAWREISDNLNEDFEAMEQKERQEFGETHKIVPDNVNETNKSDNISKTEEINKENEEEPDQIMEQSNGDKQKKRENLAQKANKRNLNEVDTKMIEYMNDQLKKSKNELEDPNPSLFRCILPQLSPVATDPLKRIL</sequence>
<evidence type="ECO:0000313" key="3">
    <source>
        <dbReference type="EMBL" id="GBP87147.1"/>
    </source>
</evidence>
<keyword evidence="4" id="KW-1185">Reference proteome</keyword>
<reference evidence="3 4" key="1">
    <citation type="journal article" date="2019" name="Commun. Biol.">
        <title>The bagworm genome reveals a unique fibroin gene that provides high tensile strength.</title>
        <authorList>
            <person name="Kono N."/>
            <person name="Nakamura H."/>
            <person name="Ohtoshi R."/>
            <person name="Tomita M."/>
            <person name="Numata K."/>
            <person name="Arakawa K."/>
        </authorList>
    </citation>
    <scope>NUCLEOTIDE SEQUENCE [LARGE SCALE GENOMIC DNA]</scope>
</reference>
<dbReference type="Pfam" id="PF10545">
    <property type="entry name" value="MADF_DNA_bdg"/>
    <property type="match status" value="1"/>
</dbReference>
<dbReference type="EMBL" id="BGZK01001838">
    <property type="protein sequence ID" value="GBP87147.1"/>
    <property type="molecule type" value="Genomic_DNA"/>
</dbReference>
<protein>
    <recommendedName>
        <fullName evidence="2">MADF domain-containing protein</fullName>
    </recommendedName>
</protein>
<dbReference type="Proteomes" id="UP000299102">
    <property type="component" value="Unassembled WGS sequence"/>
</dbReference>